<sequence length="38" mass="4291">SCCWAVVLILAPPYCAILERTGFLLVNKSKAERMIRKP</sequence>
<dbReference type="EMBL" id="HAEB01019190">
    <property type="protein sequence ID" value="SBQ65717.1"/>
    <property type="molecule type" value="Transcribed_RNA"/>
</dbReference>
<dbReference type="GO" id="GO:0016301">
    <property type="term" value="F:kinase activity"/>
    <property type="evidence" value="ECO:0007669"/>
    <property type="project" value="UniProtKB-KW"/>
</dbReference>
<protein>
    <submittedName>
        <fullName evidence="1">AarF domain containing kinase 3</fullName>
    </submittedName>
</protein>
<reference evidence="1" key="2">
    <citation type="submission" date="2016-06" db="EMBL/GenBank/DDBJ databases">
        <title>The genome of a short-lived fish provides insights into sex chromosome evolution and the genetic control of aging.</title>
        <authorList>
            <person name="Reichwald K."/>
            <person name="Felder M."/>
            <person name="Petzold A."/>
            <person name="Koch P."/>
            <person name="Groth M."/>
            <person name="Platzer M."/>
        </authorList>
    </citation>
    <scope>NUCLEOTIDE SEQUENCE</scope>
    <source>
        <tissue evidence="1">Brain</tissue>
    </source>
</reference>
<evidence type="ECO:0000313" key="1">
    <source>
        <dbReference type="EMBL" id="SBQ65717.1"/>
    </source>
</evidence>
<feature type="non-terminal residue" evidence="1">
    <location>
        <position position="1"/>
    </location>
</feature>
<accession>A0A1A8G3B7</accession>
<dbReference type="AlphaFoldDB" id="A0A1A8G3B7"/>
<gene>
    <name evidence="1" type="primary">ADCK3</name>
</gene>
<organism evidence="1">
    <name type="scientific">Nothobranchius korthausae</name>
    <dbReference type="NCBI Taxonomy" id="1143690"/>
    <lineage>
        <taxon>Eukaryota</taxon>
        <taxon>Metazoa</taxon>
        <taxon>Chordata</taxon>
        <taxon>Craniata</taxon>
        <taxon>Vertebrata</taxon>
        <taxon>Euteleostomi</taxon>
        <taxon>Actinopterygii</taxon>
        <taxon>Neopterygii</taxon>
        <taxon>Teleostei</taxon>
        <taxon>Neoteleostei</taxon>
        <taxon>Acanthomorphata</taxon>
        <taxon>Ovalentaria</taxon>
        <taxon>Atherinomorphae</taxon>
        <taxon>Cyprinodontiformes</taxon>
        <taxon>Nothobranchiidae</taxon>
        <taxon>Nothobranchius</taxon>
    </lineage>
</organism>
<name>A0A1A8G3B7_9TELE</name>
<proteinExistence type="predicted"/>
<keyword evidence="1" id="KW-0418">Kinase</keyword>
<reference evidence="1" key="1">
    <citation type="submission" date="2016-05" db="EMBL/GenBank/DDBJ databases">
        <authorList>
            <person name="Lavstsen T."/>
            <person name="Jespersen J.S."/>
        </authorList>
    </citation>
    <scope>NUCLEOTIDE SEQUENCE</scope>
    <source>
        <tissue evidence="1">Brain</tissue>
    </source>
</reference>
<keyword evidence="1" id="KW-0808">Transferase</keyword>